<dbReference type="CDD" id="cd18968">
    <property type="entry name" value="chromodomain"/>
    <property type="match status" value="1"/>
</dbReference>
<dbReference type="AlphaFoldDB" id="D6RJV4"/>
<feature type="region of interest" description="Disordered" evidence="3">
    <location>
        <begin position="128"/>
        <end position="365"/>
    </location>
</feature>
<gene>
    <name evidence="5" type="ORF">CC1G_13672</name>
</gene>
<feature type="region of interest" description="Disordered" evidence="3">
    <location>
        <begin position="30"/>
        <end position="58"/>
    </location>
</feature>
<protein>
    <recommendedName>
        <fullName evidence="4">Chromo domain-containing protein</fullName>
    </recommendedName>
</protein>
<dbReference type="RefSeq" id="XP_002912140.1">
    <property type="nucleotide sequence ID" value="XM_002912094.1"/>
</dbReference>
<dbReference type="GO" id="GO:0005634">
    <property type="term" value="C:nucleus"/>
    <property type="evidence" value="ECO:0007669"/>
    <property type="project" value="UniProtKB-SubCell"/>
</dbReference>
<proteinExistence type="predicted"/>
<feature type="compositionally biased region" description="Pro residues" evidence="3">
    <location>
        <begin position="388"/>
        <end position="399"/>
    </location>
</feature>
<keyword evidence="2" id="KW-0539">Nucleus</keyword>
<dbReference type="OrthoDB" id="433924at2759"/>
<dbReference type="InterPro" id="IPR051219">
    <property type="entry name" value="Heterochromatin_chromo-domain"/>
</dbReference>
<feature type="region of interest" description="Disordered" evidence="3">
    <location>
        <begin position="742"/>
        <end position="762"/>
    </location>
</feature>
<feature type="compositionally biased region" description="Basic residues" evidence="3">
    <location>
        <begin position="37"/>
        <end position="46"/>
    </location>
</feature>
<dbReference type="GeneID" id="6008385"/>
<dbReference type="Pfam" id="PF00385">
    <property type="entry name" value="Chromo"/>
    <property type="match status" value="1"/>
</dbReference>
<dbReference type="SMART" id="SM00298">
    <property type="entry name" value="CHROMO"/>
    <property type="match status" value="1"/>
</dbReference>
<dbReference type="KEGG" id="cci:CC1G_13672"/>
<dbReference type="HOGENOM" id="CLU_012918_0_0_1"/>
<dbReference type="InterPro" id="IPR023779">
    <property type="entry name" value="Chromodomain_CS"/>
</dbReference>
<feature type="compositionally biased region" description="Pro residues" evidence="3">
    <location>
        <begin position="263"/>
        <end position="291"/>
    </location>
</feature>
<dbReference type="SUPFAM" id="SSF54160">
    <property type="entry name" value="Chromo domain-like"/>
    <property type="match status" value="1"/>
</dbReference>
<keyword evidence="6" id="KW-1185">Reference proteome</keyword>
<comment type="caution">
    <text evidence="5">The sequence shown here is derived from an EMBL/GenBank/DDBJ whole genome shotgun (WGS) entry which is preliminary data.</text>
</comment>
<reference evidence="5 6" key="1">
    <citation type="journal article" date="2010" name="Proc. Natl. Acad. Sci. U.S.A.">
        <title>Insights into evolution of multicellular fungi from the assembled chromosomes of the mushroom Coprinopsis cinerea (Coprinus cinereus).</title>
        <authorList>
            <person name="Stajich J.E."/>
            <person name="Wilke S.K."/>
            <person name="Ahren D."/>
            <person name="Au C.H."/>
            <person name="Birren B.W."/>
            <person name="Borodovsky M."/>
            <person name="Burns C."/>
            <person name="Canback B."/>
            <person name="Casselton L.A."/>
            <person name="Cheng C.K."/>
            <person name="Deng J."/>
            <person name="Dietrich F.S."/>
            <person name="Fargo D.C."/>
            <person name="Farman M.L."/>
            <person name="Gathman A.C."/>
            <person name="Goldberg J."/>
            <person name="Guigo R."/>
            <person name="Hoegger P.J."/>
            <person name="Hooker J.B."/>
            <person name="Huggins A."/>
            <person name="James T.Y."/>
            <person name="Kamada T."/>
            <person name="Kilaru S."/>
            <person name="Kodira C."/>
            <person name="Kues U."/>
            <person name="Kupfer D."/>
            <person name="Kwan H.S."/>
            <person name="Lomsadze A."/>
            <person name="Li W."/>
            <person name="Lilly W.W."/>
            <person name="Ma L.J."/>
            <person name="Mackey A.J."/>
            <person name="Manning G."/>
            <person name="Martin F."/>
            <person name="Muraguchi H."/>
            <person name="Natvig D.O."/>
            <person name="Palmerini H."/>
            <person name="Ramesh M.A."/>
            <person name="Rehmeyer C.J."/>
            <person name="Roe B.A."/>
            <person name="Shenoy N."/>
            <person name="Stanke M."/>
            <person name="Ter-Hovhannisyan V."/>
            <person name="Tunlid A."/>
            <person name="Velagapudi R."/>
            <person name="Vision T.J."/>
            <person name="Zeng Q."/>
            <person name="Zolan M.E."/>
            <person name="Pukkila P.J."/>
        </authorList>
    </citation>
    <scope>NUCLEOTIDE SEQUENCE [LARGE SCALE GENOMIC DNA]</scope>
    <source>
        <strain evidence="6">Okayama-7 / 130 / ATCC MYA-4618 / FGSC 9003</strain>
    </source>
</reference>
<evidence type="ECO:0000256" key="2">
    <source>
        <dbReference type="ARBA" id="ARBA00023242"/>
    </source>
</evidence>
<feature type="compositionally biased region" description="Basic and acidic residues" evidence="3">
    <location>
        <begin position="199"/>
        <end position="211"/>
    </location>
</feature>
<evidence type="ECO:0000313" key="5">
    <source>
        <dbReference type="EMBL" id="EFI28646.1"/>
    </source>
</evidence>
<feature type="region of interest" description="Disordered" evidence="3">
    <location>
        <begin position="383"/>
        <end position="421"/>
    </location>
</feature>
<dbReference type="InterPro" id="IPR016197">
    <property type="entry name" value="Chromo-like_dom_sf"/>
</dbReference>
<evidence type="ECO:0000256" key="3">
    <source>
        <dbReference type="SAM" id="MobiDB-lite"/>
    </source>
</evidence>
<dbReference type="STRING" id="240176.D6RJV4"/>
<dbReference type="Proteomes" id="UP000001861">
    <property type="component" value="Unassembled WGS sequence"/>
</dbReference>
<dbReference type="InterPro" id="IPR000953">
    <property type="entry name" value="Chromo/chromo_shadow_dom"/>
</dbReference>
<dbReference type="InterPro" id="IPR023780">
    <property type="entry name" value="Chromo_domain"/>
</dbReference>
<dbReference type="PROSITE" id="PS50013">
    <property type="entry name" value="CHROMO_2"/>
    <property type="match status" value="1"/>
</dbReference>
<sequence>MGKSKVKQLSAEEEEEVYIVEVIVAAKVVADTPPPSPKKKKKRGRKSKAEEAEEPESLSWRYEVKWAGYPDDETTWEPEDNLGPGCMKLLERFWAAVGTDNQDYPKGYVVQAPQAWIKKEKERFAKDLKKEKEKKASSASVAREAKEKEEPLEEPKSLSAPKVQVSEESDGDSDASEPLAKRRKTSSEPKSHKKSQKGSRKETAVRAKVEETTPPLPSVPKSNKKRVESTPVEPTSPNLVPSLFSDDDVRSPDASPQATPVPVEVPPLPTRPAAPPVPVPAPNPAPPPLPSRMPFQSQVAPKPQTLNQPVDGPSTGISAKQRIAKHALDPLPPKTLAAAPHSRPTHLPPTTMGSTSIMTTGFRKSIPTPAIAQRHFEPTLASINARPASPPPTEPPNNEPPSRTAFEPSNDIQDLFPRDDTEFGSSVEVDQFLQSAMPKELAEAYPTVKEAETSNNSEPVPPPALPAWIAAQTRQKKACWTGSLSVPFGGSDSIQFKVAIEDEVEIRKTGFRFPFALSGSGSQLAVQGLYDLVDIRVIVGACRPPAYRAQVSRQPQDENDTAWSLLIQHMIRKQQVALVPLTLSGQCVAILLIHPAITNPLSIATKFSVRHVKNDGFVAELLPWSLTAKQISEDAMMERNRRDLLFERCYHALTSEYDKVKSKRLELERMGQAPRQWESVVKRRPLFQLAIRVLGFPTEIYEYLKLTTRHYAIISPLSPQRNRVAELESELLHNILQRVKRETPPPKDSVKDKDKEKARKPAIRMTRSPERAGMLFIHVSALQNLDKLPYFRERILSKEYIRMYMFGSNPSCPSSFWGLHEIYPCGGVVTLTPGVILRRPFELPGRLKEINEHPLWTVYVCPAVIGMIATLCNAKSPNQFLVPYILNAISRGEMALLEAPPEPKTWSSPRDTRTSWLREYMHFSSPTPEDVLLRGIEAFNSRYANLNSASREARLEEDVVKDLKAMQRNPAIAKNYRRYVLLTSSSSDEATPLDSIERTSPMKFDFKDGFSLN</sequence>
<comment type="subcellular location">
    <subcellularLocation>
        <location evidence="1">Nucleus</location>
    </subcellularLocation>
</comment>
<dbReference type="eggNOG" id="ENOG502SPMN">
    <property type="taxonomic scope" value="Eukaryota"/>
</dbReference>
<organism evidence="5 6">
    <name type="scientific">Coprinopsis cinerea (strain Okayama-7 / 130 / ATCC MYA-4618 / FGSC 9003)</name>
    <name type="common">Inky cap fungus</name>
    <name type="synonym">Hormographiella aspergillata</name>
    <dbReference type="NCBI Taxonomy" id="240176"/>
    <lineage>
        <taxon>Eukaryota</taxon>
        <taxon>Fungi</taxon>
        <taxon>Dikarya</taxon>
        <taxon>Basidiomycota</taxon>
        <taxon>Agaricomycotina</taxon>
        <taxon>Agaricomycetes</taxon>
        <taxon>Agaricomycetidae</taxon>
        <taxon>Agaricales</taxon>
        <taxon>Agaricineae</taxon>
        <taxon>Psathyrellaceae</taxon>
        <taxon>Coprinopsis</taxon>
    </lineage>
</organism>
<evidence type="ECO:0000256" key="1">
    <source>
        <dbReference type="ARBA" id="ARBA00004123"/>
    </source>
</evidence>
<accession>D6RJV4</accession>
<dbReference type="GO" id="GO:0006338">
    <property type="term" value="P:chromatin remodeling"/>
    <property type="evidence" value="ECO:0007669"/>
    <property type="project" value="UniProtKB-ARBA"/>
</dbReference>
<feature type="domain" description="Chromo" evidence="4">
    <location>
        <begin position="18"/>
        <end position="93"/>
    </location>
</feature>
<dbReference type="EMBL" id="AACS02000001">
    <property type="protein sequence ID" value="EFI28646.1"/>
    <property type="molecule type" value="Genomic_DNA"/>
</dbReference>
<feature type="compositionally biased region" description="Low complexity" evidence="3">
    <location>
        <begin position="348"/>
        <end position="361"/>
    </location>
</feature>
<dbReference type="VEuPathDB" id="FungiDB:CC1G_13672"/>
<feature type="compositionally biased region" description="Polar residues" evidence="3">
    <location>
        <begin position="294"/>
        <end position="308"/>
    </location>
</feature>
<dbReference type="PANTHER" id="PTHR22812">
    <property type="entry name" value="CHROMOBOX PROTEIN"/>
    <property type="match status" value="1"/>
</dbReference>
<feature type="compositionally biased region" description="Basic and acidic residues" evidence="3">
    <location>
        <begin position="742"/>
        <end position="759"/>
    </location>
</feature>
<evidence type="ECO:0000259" key="4">
    <source>
        <dbReference type="PROSITE" id="PS50013"/>
    </source>
</evidence>
<feature type="compositionally biased region" description="Basic and acidic residues" evidence="3">
    <location>
        <begin position="143"/>
        <end position="156"/>
    </location>
</feature>
<dbReference type="OMA" id="KKWRWSG"/>
<dbReference type="PROSITE" id="PS00598">
    <property type="entry name" value="CHROMO_1"/>
    <property type="match status" value="1"/>
</dbReference>
<dbReference type="InParanoid" id="D6RJV4"/>
<evidence type="ECO:0000313" key="6">
    <source>
        <dbReference type="Proteomes" id="UP000001861"/>
    </source>
</evidence>
<name>D6RJV4_COPC7</name>
<dbReference type="Gene3D" id="2.40.50.40">
    <property type="match status" value="1"/>
</dbReference>